<dbReference type="Proteomes" id="UP001259832">
    <property type="component" value="Unassembled WGS sequence"/>
</dbReference>
<dbReference type="SUPFAM" id="SSF52540">
    <property type="entry name" value="P-loop containing nucleoside triphosphate hydrolases"/>
    <property type="match status" value="1"/>
</dbReference>
<comment type="caution">
    <text evidence="5">The sequence shown here is derived from an EMBL/GenBank/DDBJ whole genome shotgun (WGS) entry which is preliminary data.</text>
</comment>
<dbReference type="InterPro" id="IPR045379">
    <property type="entry name" value="Crinkler_N"/>
</dbReference>
<accession>A0AAD9G0X0</accession>
<dbReference type="Pfam" id="PF20147">
    <property type="entry name" value="Crinkler"/>
    <property type="match status" value="1"/>
</dbReference>
<proteinExistence type="predicted"/>
<keyword evidence="3" id="KW-0964">Secreted</keyword>
<evidence type="ECO:0000256" key="2">
    <source>
        <dbReference type="ARBA" id="ARBA00004613"/>
    </source>
</evidence>
<feature type="domain" description="Crinkler effector protein N-terminal" evidence="4">
    <location>
        <begin position="4"/>
        <end position="115"/>
    </location>
</feature>
<evidence type="ECO:0000256" key="3">
    <source>
        <dbReference type="ARBA" id="ARBA00022525"/>
    </source>
</evidence>
<dbReference type="AlphaFoldDB" id="A0AAD9G0X0"/>
<name>A0AAD9G0X0_9STRA</name>
<protein>
    <recommendedName>
        <fullName evidence="4">Crinkler effector protein N-terminal domain-containing protein</fullName>
    </recommendedName>
</protein>
<dbReference type="InterPro" id="IPR027417">
    <property type="entry name" value="P-loop_NTPase"/>
</dbReference>
<evidence type="ECO:0000313" key="6">
    <source>
        <dbReference type="Proteomes" id="UP001259832"/>
    </source>
</evidence>
<evidence type="ECO:0000256" key="1">
    <source>
        <dbReference type="ARBA" id="ARBA00004340"/>
    </source>
</evidence>
<dbReference type="GO" id="GO:0043657">
    <property type="term" value="C:host cell"/>
    <property type="evidence" value="ECO:0007669"/>
    <property type="project" value="UniProtKB-SubCell"/>
</dbReference>
<dbReference type="Gene3D" id="3.40.50.300">
    <property type="entry name" value="P-loop containing nucleotide triphosphate hydrolases"/>
    <property type="match status" value="1"/>
</dbReference>
<comment type="subcellular location">
    <subcellularLocation>
        <location evidence="1">Host cell</location>
    </subcellularLocation>
    <subcellularLocation>
        <location evidence="2">Secreted</location>
    </subcellularLocation>
</comment>
<dbReference type="GO" id="GO:0005576">
    <property type="term" value="C:extracellular region"/>
    <property type="evidence" value="ECO:0007669"/>
    <property type="project" value="UniProtKB-SubCell"/>
</dbReference>
<keyword evidence="6" id="KW-1185">Reference proteome</keyword>
<reference evidence="5" key="1">
    <citation type="submission" date="2023-08" db="EMBL/GenBank/DDBJ databases">
        <title>Reference Genome Resource for the Citrus Pathogen Phytophthora citrophthora.</title>
        <authorList>
            <person name="Moller H."/>
            <person name="Coetzee B."/>
            <person name="Rose L.J."/>
            <person name="Van Niekerk J.M."/>
        </authorList>
    </citation>
    <scope>NUCLEOTIDE SEQUENCE</scope>
    <source>
        <strain evidence="5">STE-U-9442</strain>
    </source>
</reference>
<sequence length="636" mass="72063">MAEVELECAVYGEGTVFPVTIALDVKVSALQEAIVNEKKDVNERFKVDPAKLTLYLARKEGETTWLADDRSVKNFLQAGKSAEYERMRSSWKLNKKELFGANPSLGEKNIHVLVELPEAQQSAVPTKKQRLEWRSTRWGSHAYDPNSQYFLLEKEDVDESGLPPVRMMLYCRPSFHRQFEFLRDEVLNKGHLGWILGPPGTGKSTTAMAFASTLNRSEWMVTWIHVGKFMGWQCVRLIGDERKTRILDISDVDDVLMVDDDKKHHLVLVDGWTAADEFIKLTRKCVRWFLHSNGVKQRRRLAFVCSVATRGKFQEDMDILTRAREFRVWSWTLDEYLNAIKDDDVFESVTQRLDSPAVLPDEEMTREAMVESKYYYAGGSCRYMFHFHTATVATKLSDAVDSLNAAATVATSGQHSSSSINRLFGMFKRPHDVGAVSPVISQYAATLIAVRCGPEAIKKFMSTHRDSSNPALNGWMLEMVFFASLRNGGLALVDAAGNTVDMWGESVIVVGDGIPALYSAHPVWIKPEKWNQGGYDAIMVCKRTQHVRFVQVTSAHKHSFRIDHFYGWLKMLSESPQSFEVKTMEIIFVVEQDKLSTFNFSTVTGNGLLVPFGWPKGKETDLVRLVGIRGLYNLSH</sequence>
<organism evidence="5 6">
    <name type="scientific">Phytophthora citrophthora</name>
    <dbReference type="NCBI Taxonomy" id="4793"/>
    <lineage>
        <taxon>Eukaryota</taxon>
        <taxon>Sar</taxon>
        <taxon>Stramenopiles</taxon>
        <taxon>Oomycota</taxon>
        <taxon>Peronosporomycetes</taxon>
        <taxon>Peronosporales</taxon>
        <taxon>Peronosporaceae</taxon>
        <taxon>Phytophthora</taxon>
    </lineage>
</organism>
<evidence type="ECO:0000259" key="4">
    <source>
        <dbReference type="Pfam" id="PF20147"/>
    </source>
</evidence>
<gene>
    <name evidence="5" type="ORF">P3T76_014976</name>
</gene>
<dbReference type="EMBL" id="JASMQC010000047">
    <property type="protein sequence ID" value="KAK1929578.1"/>
    <property type="molecule type" value="Genomic_DNA"/>
</dbReference>
<evidence type="ECO:0000313" key="5">
    <source>
        <dbReference type="EMBL" id="KAK1929578.1"/>
    </source>
</evidence>